<keyword evidence="4" id="KW-0408">Iron</keyword>
<evidence type="ECO:0000259" key="6">
    <source>
        <dbReference type="PROSITE" id="PS51918"/>
    </source>
</evidence>
<dbReference type="AlphaFoldDB" id="A0A1F6GD54"/>
<proteinExistence type="predicted"/>
<evidence type="ECO:0000256" key="2">
    <source>
        <dbReference type="ARBA" id="ARBA00022691"/>
    </source>
</evidence>
<dbReference type="Pfam" id="PF13186">
    <property type="entry name" value="SPASM"/>
    <property type="match status" value="1"/>
</dbReference>
<dbReference type="PANTHER" id="PTHR11228">
    <property type="entry name" value="RADICAL SAM DOMAIN PROTEIN"/>
    <property type="match status" value="1"/>
</dbReference>
<dbReference type="InterPro" id="IPR058240">
    <property type="entry name" value="rSAM_sf"/>
</dbReference>
<dbReference type="InterPro" id="IPR023885">
    <property type="entry name" value="4Fe4S-binding_SPASM_dom"/>
</dbReference>
<dbReference type="Pfam" id="PF04055">
    <property type="entry name" value="Radical_SAM"/>
    <property type="match status" value="1"/>
</dbReference>
<dbReference type="GO" id="GO:0046872">
    <property type="term" value="F:metal ion binding"/>
    <property type="evidence" value="ECO:0007669"/>
    <property type="project" value="UniProtKB-KW"/>
</dbReference>
<dbReference type="CDD" id="cd01335">
    <property type="entry name" value="Radical_SAM"/>
    <property type="match status" value="1"/>
</dbReference>
<dbReference type="GO" id="GO:0003824">
    <property type="term" value="F:catalytic activity"/>
    <property type="evidence" value="ECO:0007669"/>
    <property type="project" value="InterPro"/>
</dbReference>
<dbReference type="InterPro" id="IPR013785">
    <property type="entry name" value="Aldolase_TIM"/>
</dbReference>
<reference evidence="7 8" key="1">
    <citation type="journal article" date="2016" name="Nat. Commun.">
        <title>Thousands of microbial genomes shed light on interconnected biogeochemical processes in an aquifer system.</title>
        <authorList>
            <person name="Anantharaman K."/>
            <person name="Brown C.T."/>
            <person name="Hug L.A."/>
            <person name="Sharon I."/>
            <person name="Castelle C.J."/>
            <person name="Probst A.J."/>
            <person name="Thomas B.C."/>
            <person name="Singh A."/>
            <person name="Wilkins M.J."/>
            <person name="Karaoz U."/>
            <person name="Brodie E.L."/>
            <person name="Williams K.H."/>
            <person name="Hubbard S.S."/>
            <person name="Banfield J.F."/>
        </authorList>
    </citation>
    <scope>NUCLEOTIDE SEQUENCE [LARGE SCALE GENOMIC DNA]</scope>
</reference>
<dbReference type="Proteomes" id="UP000178449">
    <property type="component" value="Unassembled WGS sequence"/>
</dbReference>
<dbReference type="EMBL" id="MFNE01000019">
    <property type="protein sequence ID" value="OGG96036.1"/>
    <property type="molecule type" value="Genomic_DNA"/>
</dbReference>
<protein>
    <submittedName>
        <fullName evidence="7">Radical SAM protein</fullName>
    </submittedName>
</protein>
<evidence type="ECO:0000256" key="4">
    <source>
        <dbReference type="ARBA" id="ARBA00023004"/>
    </source>
</evidence>
<name>A0A1F6GD54_9PROT</name>
<dbReference type="Gene3D" id="3.20.20.70">
    <property type="entry name" value="Aldolase class I"/>
    <property type="match status" value="1"/>
</dbReference>
<evidence type="ECO:0000256" key="5">
    <source>
        <dbReference type="ARBA" id="ARBA00023014"/>
    </source>
</evidence>
<dbReference type="SFLD" id="SFLDS00029">
    <property type="entry name" value="Radical_SAM"/>
    <property type="match status" value="1"/>
</dbReference>
<sequence>MNQKADKGQLILDGTKLDWHLDRVRAWERGEKVPPITIDMALTRACNFACGFCYAMLQENDRQRIDQKVIYEFLEDCAEIGVKGISLVSDGESTISPVFMDTVKYGASLGLSMAVGTNGYVFTKRKLEELLPHLTYLRVNISAGERDRFAEIMGVKPEWFDRVCQNIKDMADIKRQRGLEVTIGLQMVLMPEYEDQILPLALLGKELRPDYLIIKHCSDSEEGSLGVDYGGYERMYGKLEQAEALSDEGYSVQVKWSKIKDEGKRSYQRCYGPPFMIQLSGSGLVAPCGMLFNEKYKKFHIGNIVETRFKDIYHSDRYWEVMNHLASPHFNAQKMCGTLCLQHKVNETLDQYRKGQRPLKDPTGTPPQHINFI</sequence>
<organism evidence="7 8">
    <name type="scientific">Candidatus Lambdaproteobacteria bacterium RIFOXYD2_FULL_50_16</name>
    <dbReference type="NCBI Taxonomy" id="1817772"/>
    <lineage>
        <taxon>Bacteria</taxon>
        <taxon>Pseudomonadati</taxon>
        <taxon>Pseudomonadota</taxon>
        <taxon>Candidatus Lambdaproteobacteria</taxon>
    </lineage>
</organism>
<keyword evidence="2" id="KW-0949">S-adenosyl-L-methionine</keyword>
<dbReference type="PANTHER" id="PTHR11228:SF7">
    <property type="entry name" value="PQQA PEPTIDE CYCLASE"/>
    <property type="match status" value="1"/>
</dbReference>
<accession>A0A1F6GD54</accession>
<dbReference type="GO" id="GO:0051536">
    <property type="term" value="F:iron-sulfur cluster binding"/>
    <property type="evidence" value="ECO:0007669"/>
    <property type="project" value="UniProtKB-KW"/>
</dbReference>
<dbReference type="InterPro" id="IPR050377">
    <property type="entry name" value="Radical_SAM_PqqE_MftC-like"/>
</dbReference>
<keyword evidence="5" id="KW-0411">Iron-sulfur</keyword>
<feature type="domain" description="Radical SAM core" evidence="6">
    <location>
        <begin position="32"/>
        <end position="261"/>
    </location>
</feature>
<evidence type="ECO:0000256" key="3">
    <source>
        <dbReference type="ARBA" id="ARBA00022723"/>
    </source>
</evidence>
<evidence type="ECO:0000313" key="7">
    <source>
        <dbReference type="EMBL" id="OGG96036.1"/>
    </source>
</evidence>
<dbReference type="PROSITE" id="PS51918">
    <property type="entry name" value="RADICAL_SAM"/>
    <property type="match status" value="1"/>
</dbReference>
<dbReference type="STRING" id="1817772.A2527_11980"/>
<dbReference type="InterPro" id="IPR007197">
    <property type="entry name" value="rSAM"/>
</dbReference>
<comment type="cofactor">
    <cofactor evidence="1">
        <name>[4Fe-4S] cluster</name>
        <dbReference type="ChEBI" id="CHEBI:49883"/>
    </cofactor>
</comment>
<dbReference type="SFLD" id="SFLDG01067">
    <property type="entry name" value="SPASM/twitch_domain_containing"/>
    <property type="match status" value="1"/>
</dbReference>
<dbReference type="CDD" id="cd21109">
    <property type="entry name" value="SPASM"/>
    <property type="match status" value="1"/>
</dbReference>
<dbReference type="SUPFAM" id="SSF102114">
    <property type="entry name" value="Radical SAM enzymes"/>
    <property type="match status" value="1"/>
</dbReference>
<gene>
    <name evidence="7" type="ORF">A2527_11980</name>
</gene>
<keyword evidence="3" id="KW-0479">Metal-binding</keyword>
<comment type="caution">
    <text evidence="7">The sequence shown here is derived from an EMBL/GenBank/DDBJ whole genome shotgun (WGS) entry which is preliminary data.</text>
</comment>
<evidence type="ECO:0000313" key="8">
    <source>
        <dbReference type="Proteomes" id="UP000178449"/>
    </source>
</evidence>
<evidence type="ECO:0000256" key="1">
    <source>
        <dbReference type="ARBA" id="ARBA00001966"/>
    </source>
</evidence>